<dbReference type="Proteomes" id="UP001280121">
    <property type="component" value="Unassembled WGS sequence"/>
</dbReference>
<dbReference type="GO" id="GO:0004523">
    <property type="term" value="F:RNA-DNA hybrid ribonuclease activity"/>
    <property type="evidence" value="ECO:0007669"/>
    <property type="project" value="InterPro"/>
</dbReference>
<dbReference type="Pfam" id="PF13456">
    <property type="entry name" value="RVT_3"/>
    <property type="match status" value="1"/>
</dbReference>
<protein>
    <recommendedName>
        <fullName evidence="5">Reverse transcriptase zinc-binding domain-containing protein</fullName>
    </recommendedName>
</protein>
<reference evidence="3" key="1">
    <citation type="journal article" date="2023" name="Plant J.">
        <title>Genome sequences and population genomics provide insights into the demographic history, inbreeding, and mutation load of two 'living fossil' tree species of Dipteronia.</title>
        <authorList>
            <person name="Feng Y."/>
            <person name="Comes H.P."/>
            <person name="Chen J."/>
            <person name="Zhu S."/>
            <person name="Lu R."/>
            <person name="Zhang X."/>
            <person name="Li P."/>
            <person name="Qiu J."/>
            <person name="Olsen K.M."/>
            <person name="Qiu Y."/>
        </authorList>
    </citation>
    <scope>NUCLEOTIDE SEQUENCE</scope>
    <source>
        <strain evidence="3">KIB01</strain>
    </source>
</reference>
<dbReference type="CDD" id="cd06222">
    <property type="entry name" value="RNase_H_like"/>
    <property type="match status" value="1"/>
</dbReference>
<comment type="caution">
    <text evidence="3">The sequence shown here is derived from an EMBL/GenBank/DDBJ whole genome shotgun (WGS) entry which is preliminary data.</text>
</comment>
<dbReference type="Gene3D" id="3.30.420.10">
    <property type="entry name" value="Ribonuclease H-like superfamily/Ribonuclease H"/>
    <property type="match status" value="1"/>
</dbReference>
<accession>A0AAD9TRA2</accession>
<evidence type="ECO:0000259" key="1">
    <source>
        <dbReference type="Pfam" id="PF13456"/>
    </source>
</evidence>
<evidence type="ECO:0000259" key="2">
    <source>
        <dbReference type="Pfam" id="PF13966"/>
    </source>
</evidence>
<evidence type="ECO:0008006" key="5">
    <source>
        <dbReference type="Google" id="ProtNLM"/>
    </source>
</evidence>
<keyword evidence="4" id="KW-1185">Reference proteome</keyword>
<dbReference type="SUPFAM" id="SSF53098">
    <property type="entry name" value="Ribonuclease H-like"/>
    <property type="match status" value="1"/>
</dbReference>
<dbReference type="InterPro" id="IPR026960">
    <property type="entry name" value="RVT-Znf"/>
</dbReference>
<feature type="domain" description="RNase H type-1" evidence="1">
    <location>
        <begin position="194"/>
        <end position="293"/>
    </location>
</feature>
<organism evidence="3 4">
    <name type="scientific">Dipteronia dyeriana</name>
    <dbReference type="NCBI Taxonomy" id="168575"/>
    <lineage>
        <taxon>Eukaryota</taxon>
        <taxon>Viridiplantae</taxon>
        <taxon>Streptophyta</taxon>
        <taxon>Embryophyta</taxon>
        <taxon>Tracheophyta</taxon>
        <taxon>Spermatophyta</taxon>
        <taxon>Magnoliopsida</taxon>
        <taxon>eudicotyledons</taxon>
        <taxon>Gunneridae</taxon>
        <taxon>Pentapetalae</taxon>
        <taxon>rosids</taxon>
        <taxon>malvids</taxon>
        <taxon>Sapindales</taxon>
        <taxon>Sapindaceae</taxon>
        <taxon>Hippocastanoideae</taxon>
        <taxon>Acereae</taxon>
        <taxon>Dipteronia</taxon>
    </lineage>
</organism>
<dbReference type="PANTHER" id="PTHR33116:SF78">
    <property type="entry name" value="OS12G0587133 PROTEIN"/>
    <property type="match status" value="1"/>
</dbReference>
<dbReference type="GO" id="GO:0003676">
    <property type="term" value="F:nucleic acid binding"/>
    <property type="evidence" value="ECO:0007669"/>
    <property type="project" value="InterPro"/>
</dbReference>
<feature type="domain" description="Reverse transcriptase zinc-binding" evidence="2">
    <location>
        <begin position="99"/>
        <end position="162"/>
    </location>
</feature>
<gene>
    <name evidence="3" type="ORF">Ddye_028323</name>
</gene>
<dbReference type="PANTHER" id="PTHR33116">
    <property type="entry name" value="REVERSE TRANSCRIPTASE ZINC-BINDING DOMAIN-CONTAINING PROTEIN-RELATED-RELATED"/>
    <property type="match status" value="1"/>
</dbReference>
<dbReference type="EMBL" id="JANJYI010000008">
    <property type="protein sequence ID" value="KAK2640528.1"/>
    <property type="molecule type" value="Genomic_DNA"/>
</dbReference>
<sequence length="297" mass="33392">MIPPTEPLAFIPTPFINRDPPKFFHCSLDSLPLSYLGLSLGGNHTREILWHPIIAKVENRLAHWKRGFLSKGSRLVLIKAILSSLSTYFMRCLEESSAHESSVALFLWKGLCPPKVDIFLWQLLRGRTLVKEVIHRLGGGQLVDLICPLCGEGDESVDHLFLLYVCDKYVDKENFRVVKHNWWTPPMGNALFFNVDGSVKGRSGEAGIGGALREVTEQMLRLFSSYLGVKDSCSAEVHAILKACQLVSSSRSLLMRHISIITDSKSTVEWIKGEDFSHLLVAHLVYDIRNFLKLCSS</sequence>
<name>A0AAD9TRA2_9ROSI</name>
<evidence type="ECO:0000313" key="4">
    <source>
        <dbReference type="Proteomes" id="UP001280121"/>
    </source>
</evidence>
<dbReference type="InterPro" id="IPR044730">
    <property type="entry name" value="RNase_H-like_dom_plant"/>
</dbReference>
<dbReference type="AlphaFoldDB" id="A0AAD9TRA2"/>
<dbReference type="InterPro" id="IPR036397">
    <property type="entry name" value="RNaseH_sf"/>
</dbReference>
<dbReference type="InterPro" id="IPR002156">
    <property type="entry name" value="RNaseH_domain"/>
</dbReference>
<proteinExistence type="predicted"/>
<dbReference type="Pfam" id="PF13966">
    <property type="entry name" value="zf-RVT"/>
    <property type="match status" value="1"/>
</dbReference>
<dbReference type="InterPro" id="IPR012337">
    <property type="entry name" value="RNaseH-like_sf"/>
</dbReference>
<evidence type="ECO:0000313" key="3">
    <source>
        <dbReference type="EMBL" id="KAK2640528.1"/>
    </source>
</evidence>